<proteinExistence type="predicted"/>
<keyword evidence="2" id="KW-1185">Reference proteome</keyword>
<protein>
    <submittedName>
        <fullName evidence="1">Uncharacterized protein</fullName>
    </submittedName>
</protein>
<dbReference type="AlphaFoldDB" id="A0ABD2QS09"/>
<dbReference type="Proteomes" id="UP001627284">
    <property type="component" value="Unassembled WGS sequence"/>
</dbReference>
<sequence>MLNISCAFFFSGLNFSVFRRLFPCLYIVPNLLLLQELIIGEVLANKFHISLLFYAMALCALKVFDNMPDSTNNILLCFFLRRFFTIFLYIVQSLEDASS</sequence>
<gene>
    <name evidence="1" type="ORF">AABB24_039742</name>
</gene>
<dbReference type="EMBL" id="JBJKTR010000024">
    <property type="protein sequence ID" value="KAL3322266.1"/>
    <property type="molecule type" value="Genomic_DNA"/>
</dbReference>
<evidence type="ECO:0000313" key="1">
    <source>
        <dbReference type="EMBL" id="KAL3322265.1"/>
    </source>
</evidence>
<organism evidence="1 2">
    <name type="scientific">Solanum stoloniferum</name>
    <dbReference type="NCBI Taxonomy" id="62892"/>
    <lineage>
        <taxon>Eukaryota</taxon>
        <taxon>Viridiplantae</taxon>
        <taxon>Streptophyta</taxon>
        <taxon>Embryophyta</taxon>
        <taxon>Tracheophyta</taxon>
        <taxon>Spermatophyta</taxon>
        <taxon>Magnoliopsida</taxon>
        <taxon>eudicotyledons</taxon>
        <taxon>Gunneridae</taxon>
        <taxon>Pentapetalae</taxon>
        <taxon>asterids</taxon>
        <taxon>lamiids</taxon>
        <taxon>Solanales</taxon>
        <taxon>Solanaceae</taxon>
        <taxon>Solanoideae</taxon>
        <taxon>Solaneae</taxon>
        <taxon>Solanum</taxon>
    </lineage>
</organism>
<comment type="caution">
    <text evidence="1">The sequence shown here is derived from an EMBL/GenBank/DDBJ whole genome shotgun (WGS) entry which is preliminary data.</text>
</comment>
<dbReference type="EMBL" id="JBJKTR010000024">
    <property type="protein sequence ID" value="KAL3322265.1"/>
    <property type="molecule type" value="Genomic_DNA"/>
</dbReference>
<accession>A0ABD2QS09</accession>
<reference evidence="1 2" key="1">
    <citation type="submission" date="2024-05" db="EMBL/GenBank/DDBJ databases">
        <title>De novo assembly of an allotetraploid wild potato.</title>
        <authorList>
            <person name="Hosaka A.J."/>
        </authorList>
    </citation>
    <scope>NUCLEOTIDE SEQUENCE [LARGE SCALE GENOMIC DNA]</scope>
    <source>
        <tissue evidence="1">Young leaves</tissue>
    </source>
</reference>
<name>A0ABD2QS09_9SOLN</name>
<evidence type="ECO:0000313" key="2">
    <source>
        <dbReference type="Proteomes" id="UP001627284"/>
    </source>
</evidence>